<keyword evidence="1" id="KW-0140">cGMP</keyword>
<keyword evidence="4" id="KW-0813">Transport</keyword>
<dbReference type="InterPro" id="IPR000595">
    <property type="entry name" value="cNMP-bd_dom"/>
</dbReference>
<dbReference type="InterPro" id="IPR018490">
    <property type="entry name" value="cNMP-bd_dom_sf"/>
</dbReference>
<keyword evidence="3" id="KW-0547">Nucleotide-binding</keyword>
<dbReference type="GO" id="GO:0034220">
    <property type="term" value="P:monoatomic ion transmembrane transport"/>
    <property type="evidence" value="ECO:0007669"/>
    <property type="project" value="UniProtKB-KW"/>
</dbReference>
<protein>
    <recommendedName>
        <fullName evidence="6">Cyclic nucleotide-binding domain-containing protein</fullName>
    </recommendedName>
</protein>
<dbReference type="PROSITE" id="PS50042">
    <property type="entry name" value="CNMP_BINDING_3"/>
    <property type="match status" value="1"/>
</dbReference>
<dbReference type="GO" id="GO:0030553">
    <property type="term" value="F:cGMP binding"/>
    <property type="evidence" value="ECO:0007669"/>
    <property type="project" value="UniProtKB-KW"/>
</dbReference>
<keyword evidence="4" id="KW-0406">Ion transport</keyword>
<dbReference type="SUPFAM" id="SSF51206">
    <property type="entry name" value="cAMP-binding domain-like"/>
    <property type="match status" value="1"/>
</dbReference>
<dbReference type="GO" id="GO:0005516">
    <property type="term" value="F:calmodulin binding"/>
    <property type="evidence" value="ECO:0007669"/>
    <property type="project" value="UniProtKB-KW"/>
</dbReference>
<evidence type="ECO:0000256" key="1">
    <source>
        <dbReference type="ARBA" id="ARBA00022535"/>
    </source>
</evidence>
<reference evidence="7" key="2">
    <citation type="submission" date="2023-06" db="EMBL/GenBank/DDBJ databases">
        <authorList>
            <person name="Swenson N.G."/>
            <person name="Wegrzyn J.L."/>
            <person name="Mcevoy S.L."/>
        </authorList>
    </citation>
    <scope>NUCLEOTIDE SEQUENCE</scope>
    <source>
        <strain evidence="7">NS2018</strain>
        <tissue evidence="7">Leaf</tissue>
    </source>
</reference>
<evidence type="ECO:0000256" key="2">
    <source>
        <dbReference type="ARBA" id="ARBA00022860"/>
    </source>
</evidence>
<comment type="caution">
    <text evidence="7">The sequence shown here is derived from an EMBL/GenBank/DDBJ whole genome shotgun (WGS) entry which is preliminary data.</text>
</comment>
<accession>A0AA39SFD1</accession>
<sequence>MECWSKACRNHSGCHYADHRFLVSSADNKFLNNICFTKTEDTKIYELGIFKDALESHIAETTRFWKKFLYCFRGVQNLRLRTFEGVVKHLCFIYVIVSSQLHVYAERSYIVREGDLIDKMLFVLQGKLWTFSSKVKSTDGSTNSNVGRESGKDLLKDGEFWGEELVNWVQNEPSSNKLVSNRTVQALNKIEAFVLTSDDLKNFYNQKAEPLLGDVDLALGGTGVDLLDAVGGWVDVTLEEAVDMAED</sequence>
<evidence type="ECO:0000256" key="5">
    <source>
        <dbReference type="ARBA" id="ARBA00023303"/>
    </source>
</evidence>
<feature type="domain" description="Cyclic nucleotide-binding" evidence="6">
    <location>
        <begin position="104"/>
        <end position="180"/>
    </location>
</feature>
<keyword evidence="8" id="KW-1185">Reference proteome</keyword>
<reference evidence="7" key="1">
    <citation type="journal article" date="2022" name="Plant J.">
        <title>Strategies of tolerance reflected in two North American maple genomes.</title>
        <authorList>
            <person name="McEvoy S.L."/>
            <person name="Sezen U.U."/>
            <person name="Trouern-Trend A."/>
            <person name="McMahon S.M."/>
            <person name="Schaberg P.G."/>
            <person name="Yang J."/>
            <person name="Wegrzyn J.L."/>
            <person name="Swenson N.G."/>
        </authorList>
    </citation>
    <scope>NUCLEOTIDE SEQUENCE</scope>
    <source>
        <strain evidence="7">NS2018</strain>
    </source>
</reference>
<dbReference type="PANTHER" id="PTHR45651:SF5">
    <property type="entry name" value="CYCLIC NUCLEOTIDE-GATED ION CHANNEL 1"/>
    <property type="match status" value="1"/>
</dbReference>
<dbReference type="Proteomes" id="UP001168877">
    <property type="component" value="Unassembled WGS sequence"/>
</dbReference>
<dbReference type="AlphaFoldDB" id="A0AA39SFD1"/>
<gene>
    <name evidence="7" type="ORF">LWI29_020502</name>
</gene>
<keyword evidence="4" id="KW-1071">Ligand-gated ion channel</keyword>
<dbReference type="Gene3D" id="2.60.120.10">
    <property type="entry name" value="Jelly Rolls"/>
    <property type="match status" value="1"/>
</dbReference>
<keyword evidence="3" id="KW-0142">cGMP-binding</keyword>
<evidence type="ECO:0000313" key="7">
    <source>
        <dbReference type="EMBL" id="KAK0596956.1"/>
    </source>
</evidence>
<keyword evidence="2" id="KW-0112">Calmodulin-binding</keyword>
<dbReference type="InterPro" id="IPR014710">
    <property type="entry name" value="RmlC-like_jellyroll"/>
</dbReference>
<evidence type="ECO:0000313" key="8">
    <source>
        <dbReference type="Proteomes" id="UP001168877"/>
    </source>
</evidence>
<dbReference type="PANTHER" id="PTHR45651">
    <property type="entry name" value="CYCLIC NUCLEOTIDE-GATED ION CHANNEL 15-RELATED-RELATED"/>
    <property type="match status" value="1"/>
</dbReference>
<organism evidence="7 8">
    <name type="scientific">Acer saccharum</name>
    <name type="common">Sugar maple</name>
    <dbReference type="NCBI Taxonomy" id="4024"/>
    <lineage>
        <taxon>Eukaryota</taxon>
        <taxon>Viridiplantae</taxon>
        <taxon>Streptophyta</taxon>
        <taxon>Embryophyta</taxon>
        <taxon>Tracheophyta</taxon>
        <taxon>Spermatophyta</taxon>
        <taxon>Magnoliopsida</taxon>
        <taxon>eudicotyledons</taxon>
        <taxon>Gunneridae</taxon>
        <taxon>Pentapetalae</taxon>
        <taxon>rosids</taxon>
        <taxon>malvids</taxon>
        <taxon>Sapindales</taxon>
        <taxon>Sapindaceae</taxon>
        <taxon>Hippocastanoideae</taxon>
        <taxon>Acereae</taxon>
        <taxon>Acer</taxon>
    </lineage>
</organism>
<evidence type="ECO:0000256" key="4">
    <source>
        <dbReference type="ARBA" id="ARBA00023286"/>
    </source>
</evidence>
<proteinExistence type="predicted"/>
<dbReference type="GO" id="GO:0030552">
    <property type="term" value="F:cAMP binding"/>
    <property type="evidence" value="ECO:0007669"/>
    <property type="project" value="UniProtKB-KW"/>
</dbReference>
<evidence type="ECO:0000259" key="6">
    <source>
        <dbReference type="PROSITE" id="PS50042"/>
    </source>
</evidence>
<dbReference type="GO" id="GO:0016020">
    <property type="term" value="C:membrane"/>
    <property type="evidence" value="ECO:0007669"/>
    <property type="project" value="UniProtKB-SubCell"/>
</dbReference>
<name>A0AA39SFD1_ACESA</name>
<keyword evidence="5" id="KW-0407">Ion channel</keyword>
<evidence type="ECO:0000256" key="3">
    <source>
        <dbReference type="ARBA" id="ARBA00022992"/>
    </source>
</evidence>
<dbReference type="EMBL" id="JAUESC010000004">
    <property type="protein sequence ID" value="KAK0596956.1"/>
    <property type="molecule type" value="Genomic_DNA"/>
</dbReference>